<feature type="compositionally biased region" description="Basic residues" evidence="1">
    <location>
        <begin position="12"/>
        <end position="21"/>
    </location>
</feature>
<name>A0A397DYB6_APHAT</name>
<dbReference type="EMBL" id="QUTD01003967">
    <property type="protein sequence ID" value="RHY70436.1"/>
    <property type="molecule type" value="Genomic_DNA"/>
</dbReference>
<reference evidence="2 3" key="1">
    <citation type="submission" date="2018-08" db="EMBL/GenBank/DDBJ databases">
        <title>Aphanomyces genome sequencing and annotation.</title>
        <authorList>
            <person name="Minardi D."/>
            <person name="Oidtmann B."/>
            <person name="Van Der Giezen M."/>
            <person name="Studholme D.J."/>
        </authorList>
    </citation>
    <scope>NUCLEOTIDE SEQUENCE [LARGE SCALE GENOMIC DNA]</scope>
    <source>
        <strain evidence="2 3">D2</strain>
    </source>
</reference>
<gene>
    <name evidence="2" type="ORF">DYB30_009008</name>
</gene>
<sequence>MAPTQLDGRRTGGTKKIKRMPKKHKNLYHTYEKKLHHIVNWRKEHSMESAIDTCFPSVAGAKRTTVWKQILRSESQRDHITMACSKARTRDMRTLRKQGISTTLTRIAEENIAQWAMNVALEQGLEANQFKASPSWMKGLMKRWGLAIRANLADGEKARAEFKTSIRKAFRLKCPERWDIVEWISDVWDELPTTTIVKGFEKCQIIDPGTALVDHTQQDPEDSSGDDVLQDLCDTGVFEALDPEDDVSLTLAECID</sequence>
<dbReference type="Proteomes" id="UP000266643">
    <property type="component" value="Unassembled WGS sequence"/>
</dbReference>
<dbReference type="AlphaFoldDB" id="A0A397DYB6"/>
<comment type="caution">
    <text evidence="2">The sequence shown here is derived from an EMBL/GenBank/DDBJ whole genome shotgun (WGS) entry which is preliminary data.</text>
</comment>
<protein>
    <recommendedName>
        <fullName evidence="4">DDE-1 domain-containing protein</fullName>
    </recommendedName>
</protein>
<evidence type="ECO:0000256" key="1">
    <source>
        <dbReference type="SAM" id="MobiDB-lite"/>
    </source>
</evidence>
<proteinExistence type="predicted"/>
<evidence type="ECO:0000313" key="2">
    <source>
        <dbReference type="EMBL" id="RHY70436.1"/>
    </source>
</evidence>
<evidence type="ECO:0008006" key="4">
    <source>
        <dbReference type="Google" id="ProtNLM"/>
    </source>
</evidence>
<feature type="region of interest" description="Disordered" evidence="1">
    <location>
        <begin position="1"/>
        <end position="21"/>
    </location>
</feature>
<accession>A0A397DYB6</accession>
<evidence type="ECO:0000313" key="3">
    <source>
        <dbReference type="Proteomes" id="UP000266643"/>
    </source>
</evidence>
<organism evidence="2 3">
    <name type="scientific">Aphanomyces astaci</name>
    <name type="common">Crayfish plague agent</name>
    <dbReference type="NCBI Taxonomy" id="112090"/>
    <lineage>
        <taxon>Eukaryota</taxon>
        <taxon>Sar</taxon>
        <taxon>Stramenopiles</taxon>
        <taxon>Oomycota</taxon>
        <taxon>Saprolegniomycetes</taxon>
        <taxon>Saprolegniales</taxon>
        <taxon>Verrucalvaceae</taxon>
        <taxon>Aphanomyces</taxon>
    </lineage>
</organism>